<comment type="catalytic activity">
    <reaction evidence="8">
        <text>DNA(n) + a 2'-deoxyribonucleoside 5'-triphosphate = DNA(n+1) + diphosphate</text>
        <dbReference type="Rhea" id="RHEA:22508"/>
        <dbReference type="Rhea" id="RHEA-COMP:17339"/>
        <dbReference type="Rhea" id="RHEA-COMP:17340"/>
        <dbReference type="ChEBI" id="CHEBI:33019"/>
        <dbReference type="ChEBI" id="CHEBI:61560"/>
        <dbReference type="ChEBI" id="CHEBI:173112"/>
        <dbReference type="EC" id="2.7.7.7"/>
    </reaction>
</comment>
<dbReference type="EMBL" id="KV450361">
    <property type="protein sequence ID" value="OAX30509.1"/>
    <property type="molecule type" value="Genomic_DNA"/>
</dbReference>
<keyword evidence="3" id="KW-0808">Transferase</keyword>
<evidence type="ECO:0000256" key="5">
    <source>
        <dbReference type="ARBA" id="ARBA00022705"/>
    </source>
</evidence>
<feature type="non-terminal residue" evidence="10">
    <location>
        <position position="1"/>
    </location>
</feature>
<dbReference type="InParanoid" id="A0A1B7MD30"/>
<evidence type="ECO:0000256" key="6">
    <source>
        <dbReference type="ARBA" id="ARBA00022932"/>
    </source>
</evidence>
<comment type="similarity">
    <text evidence="1">Belongs to the DNA polymerase type-B family.</text>
</comment>
<evidence type="ECO:0000256" key="8">
    <source>
        <dbReference type="ARBA" id="ARBA00049244"/>
    </source>
</evidence>
<evidence type="ECO:0000256" key="3">
    <source>
        <dbReference type="ARBA" id="ARBA00022679"/>
    </source>
</evidence>
<keyword evidence="7" id="KW-0238">DNA-binding</keyword>
<gene>
    <name evidence="10" type="ORF">K503DRAFT_675469</name>
</gene>
<dbReference type="GO" id="GO:0003677">
    <property type="term" value="F:DNA binding"/>
    <property type="evidence" value="ECO:0007669"/>
    <property type="project" value="UniProtKB-KW"/>
</dbReference>
<evidence type="ECO:0000313" key="11">
    <source>
        <dbReference type="Proteomes" id="UP000092154"/>
    </source>
</evidence>
<keyword evidence="11" id="KW-1185">Reference proteome</keyword>
<sequence>YGFFYCKISSPAKLNEPILQRRIKTSEGIRTIAGLGTWEGWIFSEEMKITAERFGYKF</sequence>
<evidence type="ECO:0000313" key="10">
    <source>
        <dbReference type="EMBL" id="OAX30509.1"/>
    </source>
</evidence>
<dbReference type="GO" id="GO:0006260">
    <property type="term" value="P:DNA replication"/>
    <property type="evidence" value="ECO:0007669"/>
    <property type="project" value="UniProtKB-KW"/>
</dbReference>
<evidence type="ECO:0000259" key="9">
    <source>
        <dbReference type="Pfam" id="PF03175"/>
    </source>
</evidence>
<feature type="non-terminal residue" evidence="10">
    <location>
        <position position="58"/>
    </location>
</feature>
<dbReference type="EC" id="2.7.7.7" evidence="2"/>
<evidence type="ECO:0000256" key="4">
    <source>
        <dbReference type="ARBA" id="ARBA00022695"/>
    </source>
</evidence>
<feature type="domain" description="DNA-directed DNA polymerase family B mitochondria/virus" evidence="9">
    <location>
        <begin position="2"/>
        <end position="57"/>
    </location>
</feature>
<accession>A0A1B7MD30</accession>
<organism evidence="10 11">
    <name type="scientific">Rhizopogon vinicolor AM-OR11-026</name>
    <dbReference type="NCBI Taxonomy" id="1314800"/>
    <lineage>
        <taxon>Eukaryota</taxon>
        <taxon>Fungi</taxon>
        <taxon>Dikarya</taxon>
        <taxon>Basidiomycota</taxon>
        <taxon>Agaricomycotina</taxon>
        <taxon>Agaricomycetes</taxon>
        <taxon>Agaricomycetidae</taxon>
        <taxon>Boletales</taxon>
        <taxon>Suillineae</taxon>
        <taxon>Rhizopogonaceae</taxon>
        <taxon>Rhizopogon</taxon>
    </lineage>
</organism>
<dbReference type="Pfam" id="PF03175">
    <property type="entry name" value="DNA_pol_B_2"/>
    <property type="match status" value="1"/>
</dbReference>
<dbReference type="GO" id="GO:0003887">
    <property type="term" value="F:DNA-directed DNA polymerase activity"/>
    <property type="evidence" value="ECO:0007669"/>
    <property type="project" value="UniProtKB-KW"/>
</dbReference>
<keyword evidence="4" id="KW-0548">Nucleotidyltransferase</keyword>
<dbReference type="SUPFAM" id="SSF56672">
    <property type="entry name" value="DNA/RNA polymerases"/>
    <property type="match status" value="1"/>
</dbReference>
<evidence type="ECO:0000256" key="2">
    <source>
        <dbReference type="ARBA" id="ARBA00012417"/>
    </source>
</evidence>
<protein>
    <recommendedName>
        <fullName evidence="2">DNA-directed DNA polymerase</fullName>
        <ecNumber evidence="2">2.7.7.7</ecNumber>
    </recommendedName>
</protein>
<dbReference type="AlphaFoldDB" id="A0A1B7MD30"/>
<proteinExistence type="inferred from homology"/>
<name>A0A1B7MD30_9AGAM</name>
<dbReference type="InterPro" id="IPR043502">
    <property type="entry name" value="DNA/RNA_pol_sf"/>
</dbReference>
<evidence type="ECO:0000256" key="1">
    <source>
        <dbReference type="ARBA" id="ARBA00005755"/>
    </source>
</evidence>
<dbReference type="Proteomes" id="UP000092154">
    <property type="component" value="Unassembled WGS sequence"/>
</dbReference>
<dbReference type="GO" id="GO:0000166">
    <property type="term" value="F:nucleotide binding"/>
    <property type="evidence" value="ECO:0007669"/>
    <property type="project" value="InterPro"/>
</dbReference>
<keyword evidence="5" id="KW-0235">DNA replication</keyword>
<dbReference type="InterPro" id="IPR004868">
    <property type="entry name" value="DNA-dir_DNA_pol_B_mt/vir"/>
</dbReference>
<reference evidence="10 11" key="1">
    <citation type="submission" date="2016-06" db="EMBL/GenBank/DDBJ databases">
        <title>Comparative genomics of the ectomycorrhizal sister species Rhizopogon vinicolor and Rhizopogon vesiculosus (Basidiomycota: Boletales) reveals a divergence of the mating type B locus.</title>
        <authorList>
            <consortium name="DOE Joint Genome Institute"/>
            <person name="Mujic A.B."/>
            <person name="Kuo A."/>
            <person name="Tritt A."/>
            <person name="Lipzen A."/>
            <person name="Chen C."/>
            <person name="Johnson J."/>
            <person name="Sharma A."/>
            <person name="Barry K."/>
            <person name="Grigoriev I.V."/>
            <person name="Spatafora J.W."/>
        </authorList>
    </citation>
    <scope>NUCLEOTIDE SEQUENCE [LARGE SCALE GENOMIC DNA]</scope>
    <source>
        <strain evidence="10 11">AM-OR11-026</strain>
    </source>
</reference>
<keyword evidence="6" id="KW-0239">DNA-directed DNA polymerase</keyword>
<evidence type="ECO:0000256" key="7">
    <source>
        <dbReference type="ARBA" id="ARBA00023125"/>
    </source>
</evidence>